<comment type="similarity">
    <text evidence="2">Belongs to the 4HPPD family.</text>
</comment>
<sequence>LPRRRDPAESRINAVAAPDGTAVFFCPATQPGRGWLADFAAAAVRDRNEGAGVAVTAIDHVGLFQPFDHFDEASLFYRSVLGLTPDASLEVAAPDGLVRSRALHSDDAGLRIALNVSVLGRGTRADAAGITQHIAFACDDVFAAAEAMRAGGVEPLPIPDNYYDDLAARTDLAPAVRERMRENGILYDRAGTGEFLHFYTPVLGNRLFFEAVQRTGGYTGYGAANASIRMAAHRAERAR</sequence>
<dbReference type="InterPro" id="IPR029068">
    <property type="entry name" value="Glyas_Bleomycin-R_OHBP_Dase"/>
</dbReference>
<name>A0ABW3BFH2_9ACTN</name>
<evidence type="ECO:0000256" key="3">
    <source>
        <dbReference type="ARBA" id="ARBA00022737"/>
    </source>
</evidence>
<keyword evidence="7" id="KW-1185">Reference proteome</keyword>
<dbReference type="PROSITE" id="PS51819">
    <property type="entry name" value="VOC"/>
    <property type="match status" value="1"/>
</dbReference>
<dbReference type="Pfam" id="PF00903">
    <property type="entry name" value="Glyoxalase"/>
    <property type="match status" value="1"/>
</dbReference>
<keyword evidence="4" id="KW-0408">Iron</keyword>
<feature type="domain" description="VOC" evidence="5">
    <location>
        <begin position="57"/>
        <end position="201"/>
    </location>
</feature>
<dbReference type="PANTHER" id="PTHR11959:SF1">
    <property type="entry name" value="4-HYDROXYPHENYLPYRUVATE DIOXYGENASE"/>
    <property type="match status" value="1"/>
</dbReference>
<accession>A0ABW3BFH2</accession>
<comment type="caution">
    <text evidence="6">The sequence shown here is derived from an EMBL/GenBank/DDBJ whole genome shotgun (WGS) entry which is preliminary data.</text>
</comment>
<reference evidence="7" key="1">
    <citation type="journal article" date="2019" name="Int. J. Syst. Evol. Microbiol.">
        <title>The Global Catalogue of Microorganisms (GCM) 10K type strain sequencing project: providing services to taxonomists for standard genome sequencing and annotation.</title>
        <authorList>
            <consortium name="The Broad Institute Genomics Platform"/>
            <consortium name="The Broad Institute Genome Sequencing Center for Infectious Disease"/>
            <person name="Wu L."/>
            <person name="Ma J."/>
        </authorList>
    </citation>
    <scope>NUCLEOTIDE SEQUENCE [LARGE SCALE GENOMIC DNA]</scope>
    <source>
        <strain evidence="7">CCUG 63369</strain>
    </source>
</reference>
<evidence type="ECO:0000313" key="7">
    <source>
        <dbReference type="Proteomes" id="UP001596956"/>
    </source>
</evidence>
<proteinExistence type="inferred from homology"/>
<gene>
    <name evidence="6" type="ORF">ACFQZU_09155</name>
</gene>
<keyword evidence="3" id="KW-0677">Repeat</keyword>
<evidence type="ECO:0000259" key="5">
    <source>
        <dbReference type="PROSITE" id="PS51819"/>
    </source>
</evidence>
<comment type="cofactor">
    <cofactor evidence="1">
        <name>Fe cation</name>
        <dbReference type="ChEBI" id="CHEBI:24875"/>
    </cofactor>
</comment>
<dbReference type="SUPFAM" id="SSF54593">
    <property type="entry name" value="Glyoxalase/Bleomycin resistance protein/Dihydroxybiphenyl dioxygenase"/>
    <property type="match status" value="1"/>
</dbReference>
<dbReference type="InterPro" id="IPR004360">
    <property type="entry name" value="Glyas_Fos-R_dOase_dom"/>
</dbReference>
<dbReference type="EMBL" id="JBHTHR010000230">
    <property type="protein sequence ID" value="MFD0801484.1"/>
    <property type="molecule type" value="Genomic_DNA"/>
</dbReference>
<evidence type="ECO:0000256" key="2">
    <source>
        <dbReference type="ARBA" id="ARBA00005877"/>
    </source>
</evidence>
<dbReference type="Proteomes" id="UP001596956">
    <property type="component" value="Unassembled WGS sequence"/>
</dbReference>
<evidence type="ECO:0000256" key="4">
    <source>
        <dbReference type="ARBA" id="ARBA00023004"/>
    </source>
</evidence>
<feature type="non-terminal residue" evidence="6">
    <location>
        <position position="1"/>
    </location>
</feature>
<evidence type="ECO:0000313" key="6">
    <source>
        <dbReference type="EMBL" id="MFD0801484.1"/>
    </source>
</evidence>
<dbReference type="Gene3D" id="3.10.180.10">
    <property type="entry name" value="2,3-Dihydroxybiphenyl 1,2-Dioxygenase, domain 1"/>
    <property type="match status" value="1"/>
</dbReference>
<dbReference type="InterPro" id="IPR037523">
    <property type="entry name" value="VOC_core"/>
</dbReference>
<dbReference type="PANTHER" id="PTHR11959">
    <property type="entry name" value="4-HYDROXYPHENYLPYRUVATE DIOXYGENASE"/>
    <property type="match status" value="1"/>
</dbReference>
<dbReference type="InterPro" id="IPR005956">
    <property type="entry name" value="4OHPhenylPyrv_dOase"/>
</dbReference>
<evidence type="ECO:0000256" key="1">
    <source>
        <dbReference type="ARBA" id="ARBA00001962"/>
    </source>
</evidence>
<organism evidence="6 7">
    <name type="scientific">Streptomonospora algeriensis</name>
    <dbReference type="NCBI Taxonomy" id="995084"/>
    <lineage>
        <taxon>Bacteria</taxon>
        <taxon>Bacillati</taxon>
        <taxon>Actinomycetota</taxon>
        <taxon>Actinomycetes</taxon>
        <taxon>Streptosporangiales</taxon>
        <taxon>Nocardiopsidaceae</taxon>
        <taxon>Streptomonospora</taxon>
    </lineage>
</organism>
<protein>
    <submittedName>
        <fullName evidence="6">VOC family protein</fullName>
    </submittedName>
</protein>